<keyword evidence="7 13" id="KW-1133">Transmembrane helix</keyword>
<evidence type="ECO:0000256" key="6">
    <source>
        <dbReference type="ARBA" id="ARBA00022824"/>
    </source>
</evidence>
<evidence type="ECO:0000313" key="14">
    <source>
        <dbReference type="EMBL" id="SDR17302.1"/>
    </source>
</evidence>
<keyword evidence="6" id="KW-0256">Endoplasmic reticulum</keyword>
<name>A0A1H1GVR2_9PSED</name>
<dbReference type="EC" id="2.5.1.18" evidence="3"/>
<reference evidence="15 17" key="2">
    <citation type="submission" date="2019-06" db="EMBL/GenBank/DDBJ databases">
        <title>Pseudomonas bimorpha sp. nov. isolated from bovine raw milk and skim milk concentrate.</title>
        <authorList>
            <person name="Hofmann K."/>
            <person name="Huptas C."/>
            <person name="Doll E."/>
            <person name="Scherer S."/>
            <person name="Wenning M."/>
        </authorList>
    </citation>
    <scope>NUCLEOTIDE SEQUENCE [LARGE SCALE GENOMIC DNA]</scope>
    <source>
        <strain evidence="15 17">DSM 17515</strain>
    </source>
</reference>
<comment type="caution">
    <text evidence="15">The sequence shown here is derived from an EMBL/GenBank/DDBJ whole genome shotgun (WGS) entry which is preliminary data.</text>
</comment>
<comment type="function">
    <text evidence="1">Conjugation of reduced glutathione to a wide number of exogenous and endogenous hydrophobic electrophiles.</text>
</comment>
<evidence type="ECO:0000256" key="13">
    <source>
        <dbReference type="SAM" id="Phobius"/>
    </source>
</evidence>
<dbReference type="InterPro" id="IPR040162">
    <property type="entry name" value="MGST1-like"/>
</dbReference>
<dbReference type="EMBL" id="FNKM01000002">
    <property type="protein sequence ID" value="SDR17302.1"/>
    <property type="molecule type" value="Genomic_DNA"/>
</dbReference>
<evidence type="ECO:0000313" key="16">
    <source>
        <dbReference type="Proteomes" id="UP000198740"/>
    </source>
</evidence>
<evidence type="ECO:0000313" key="17">
    <source>
        <dbReference type="Proteomes" id="UP000317267"/>
    </source>
</evidence>
<evidence type="ECO:0000256" key="10">
    <source>
        <dbReference type="ARBA" id="ARBA00038540"/>
    </source>
</evidence>
<reference evidence="14 16" key="1">
    <citation type="submission" date="2016-10" db="EMBL/GenBank/DDBJ databases">
        <authorList>
            <person name="Varghese N."/>
            <person name="Submissions S."/>
        </authorList>
    </citation>
    <scope>NUCLEOTIDE SEQUENCE [LARGE SCALE GENOMIC DNA]</scope>
    <source>
        <strain evidence="14 16">BS2976</strain>
    </source>
</reference>
<dbReference type="PANTHER" id="PTHR10689:SF6">
    <property type="entry name" value="MICROSOMAL GLUTATHIONE S-TRANSFERASE 1"/>
    <property type="match status" value="1"/>
</dbReference>
<evidence type="ECO:0000313" key="15">
    <source>
        <dbReference type="EMBL" id="TWR63426.1"/>
    </source>
</evidence>
<dbReference type="RefSeq" id="WP_090403562.1">
    <property type="nucleotide sequence ID" value="NZ_FNKM01000002.1"/>
</dbReference>
<evidence type="ECO:0000256" key="3">
    <source>
        <dbReference type="ARBA" id="ARBA00012452"/>
    </source>
</evidence>
<evidence type="ECO:0000256" key="8">
    <source>
        <dbReference type="ARBA" id="ARBA00022990"/>
    </source>
</evidence>
<dbReference type="GO" id="GO:0004364">
    <property type="term" value="F:glutathione transferase activity"/>
    <property type="evidence" value="ECO:0007669"/>
    <property type="project" value="UniProtKB-EC"/>
</dbReference>
<keyword evidence="4" id="KW-0808">Transferase</keyword>
<evidence type="ECO:0000256" key="7">
    <source>
        <dbReference type="ARBA" id="ARBA00022989"/>
    </source>
</evidence>
<dbReference type="Proteomes" id="UP000317267">
    <property type="component" value="Unassembled WGS sequence"/>
</dbReference>
<keyword evidence="16" id="KW-1185">Reference proteome</keyword>
<evidence type="ECO:0000256" key="9">
    <source>
        <dbReference type="ARBA" id="ARBA00023136"/>
    </source>
</evidence>
<comment type="catalytic activity">
    <reaction evidence="12">
        <text>RX + glutathione = an S-substituted glutathione + a halide anion + H(+)</text>
        <dbReference type="Rhea" id="RHEA:16437"/>
        <dbReference type="ChEBI" id="CHEBI:15378"/>
        <dbReference type="ChEBI" id="CHEBI:16042"/>
        <dbReference type="ChEBI" id="CHEBI:17792"/>
        <dbReference type="ChEBI" id="CHEBI:57925"/>
        <dbReference type="ChEBI" id="CHEBI:90779"/>
        <dbReference type="EC" id="2.5.1.18"/>
    </reaction>
    <physiologicalReaction direction="left-to-right" evidence="12">
        <dbReference type="Rhea" id="RHEA:16438"/>
    </physiologicalReaction>
</comment>
<feature type="transmembrane region" description="Helical" evidence="13">
    <location>
        <begin position="73"/>
        <end position="98"/>
    </location>
</feature>
<keyword evidence="9 13" id="KW-0472">Membrane</keyword>
<dbReference type="EMBL" id="VFES01000015">
    <property type="protein sequence ID" value="TWR63426.1"/>
    <property type="molecule type" value="Genomic_DNA"/>
</dbReference>
<dbReference type="Pfam" id="PF01124">
    <property type="entry name" value="MAPEG"/>
    <property type="match status" value="1"/>
</dbReference>
<evidence type="ECO:0000256" key="11">
    <source>
        <dbReference type="ARBA" id="ARBA00039397"/>
    </source>
</evidence>
<dbReference type="Gene3D" id="1.20.120.550">
    <property type="entry name" value="Membrane associated eicosanoid/glutathione metabolism-like domain"/>
    <property type="match status" value="1"/>
</dbReference>
<dbReference type="OrthoDB" id="6365081at2"/>
<evidence type="ECO:0000256" key="5">
    <source>
        <dbReference type="ARBA" id="ARBA00022692"/>
    </source>
</evidence>
<gene>
    <name evidence="15" type="ORF">FIV39_22035</name>
    <name evidence="14" type="ORF">SAMN04490186_3773</name>
</gene>
<comment type="subunit">
    <text evidence="10">Homotrimer; The trimer binds only one molecule of glutathione.</text>
</comment>
<evidence type="ECO:0000256" key="4">
    <source>
        <dbReference type="ARBA" id="ARBA00022679"/>
    </source>
</evidence>
<evidence type="ECO:0000256" key="1">
    <source>
        <dbReference type="ARBA" id="ARBA00003701"/>
    </source>
</evidence>
<protein>
    <recommendedName>
        <fullName evidence="11">Microsomal glutathione S-transferase 1</fullName>
        <ecNumber evidence="3">2.5.1.18</ecNumber>
    </recommendedName>
</protein>
<dbReference type="InterPro" id="IPR023352">
    <property type="entry name" value="MAPEG-like_dom_sf"/>
</dbReference>
<keyword evidence="8" id="KW-0007">Acetylation</keyword>
<evidence type="ECO:0000256" key="12">
    <source>
        <dbReference type="ARBA" id="ARBA00049385"/>
    </source>
</evidence>
<dbReference type="AlphaFoldDB" id="A0A1H1GVR2"/>
<dbReference type="InterPro" id="IPR001129">
    <property type="entry name" value="Membr-assoc_MAPEG"/>
</dbReference>
<comment type="subcellular location">
    <subcellularLocation>
        <location evidence="2">Endoplasmic reticulum membrane</location>
        <topology evidence="2">Multi-pass membrane protein</topology>
    </subcellularLocation>
</comment>
<organism evidence="15 17">
    <name type="scientific">Pseudomonas grimontii</name>
    <dbReference type="NCBI Taxonomy" id="129847"/>
    <lineage>
        <taxon>Bacteria</taxon>
        <taxon>Pseudomonadati</taxon>
        <taxon>Pseudomonadota</taxon>
        <taxon>Gammaproteobacteria</taxon>
        <taxon>Pseudomonadales</taxon>
        <taxon>Pseudomonadaceae</taxon>
        <taxon>Pseudomonas</taxon>
    </lineage>
</organism>
<dbReference type="Proteomes" id="UP000198740">
    <property type="component" value="Unassembled WGS sequence"/>
</dbReference>
<dbReference type="GO" id="GO:0016020">
    <property type="term" value="C:membrane"/>
    <property type="evidence" value="ECO:0007669"/>
    <property type="project" value="InterPro"/>
</dbReference>
<accession>A0A1H1GVR2</accession>
<dbReference type="SUPFAM" id="SSF161084">
    <property type="entry name" value="MAPEG domain-like"/>
    <property type="match status" value="1"/>
</dbReference>
<feature type="transmembrane region" description="Helical" evidence="13">
    <location>
        <begin position="7"/>
        <end position="28"/>
    </location>
</feature>
<sequence>MNELLHIYALCVLVLCLKMFGISCYQGFFRLRGLAFTNREDAAVFKRAARSVELPQVSRAARAWANDLENIPLFFVLGGLCVALGTAGATTAWLCGGFTLARMAHTLMYLAGWQPWRTLAYGLGVACLFGLGVMAGSSVAVNYDLSL</sequence>
<proteinExistence type="predicted"/>
<dbReference type="PANTHER" id="PTHR10689">
    <property type="entry name" value="MICROSOMAL GLUTATHIONE S-TRANSFERASE 1"/>
    <property type="match status" value="1"/>
</dbReference>
<feature type="transmembrane region" description="Helical" evidence="13">
    <location>
        <begin position="119"/>
        <end position="141"/>
    </location>
</feature>
<evidence type="ECO:0000256" key="2">
    <source>
        <dbReference type="ARBA" id="ARBA00004477"/>
    </source>
</evidence>
<keyword evidence="5 13" id="KW-0812">Transmembrane</keyword>